<proteinExistence type="predicted"/>
<keyword evidence="2" id="KW-1185">Reference proteome</keyword>
<organism evidence="1 2">
    <name type="scientific">Alicyclobacillus tolerans</name>
    <dbReference type="NCBI Taxonomy" id="90970"/>
    <lineage>
        <taxon>Bacteria</taxon>
        <taxon>Bacillati</taxon>
        <taxon>Bacillota</taxon>
        <taxon>Bacilli</taxon>
        <taxon>Bacillales</taxon>
        <taxon>Alicyclobacillaceae</taxon>
        <taxon>Alicyclobacillus</taxon>
    </lineage>
</organism>
<evidence type="ECO:0000313" key="1">
    <source>
        <dbReference type="EMBL" id="SHJ78179.1"/>
    </source>
</evidence>
<reference evidence="2" key="1">
    <citation type="submission" date="2016-11" db="EMBL/GenBank/DDBJ databases">
        <authorList>
            <person name="Varghese N."/>
            <person name="Submissions S."/>
        </authorList>
    </citation>
    <scope>NUCLEOTIDE SEQUENCE [LARGE SCALE GENOMIC DNA]</scope>
    <source>
        <strain evidence="2">USBA-503</strain>
    </source>
</reference>
<evidence type="ECO:0000313" key="2">
    <source>
        <dbReference type="Proteomes" id="UP000184016"/>
    </source>
</evidence>
<dbReference type="STRING" id="1830138.SAMN05443507_103170"/>
<dbReference type="EMBL" id="FRAF01000003">
    <property type="protein sequence ID" value="SHJ78179.1"/>
    <property type="molecule type" value="Genomic_DNA"/>
</dbReference>
<dbReference type="Proteomes" id="UP000184016">
    <property type="component" value="Unassembled WGS sequence"/>
</dbReference>
<dbReference type="AlphaFoldDB" id="A0A1M6M3Y1"/>
<protein>
    <submittedName>
        <fullName evidence="1">Uncharacterized protein</fullName>
    </submittedName>
</protein>
<dbReference type="RefSeq" id="WP_072873073.1">
    <property type="nucleotide sequence ID" value="NZ_FRAF01000003.1"/>
</dbReference>
<name>A0A1M6M3Y1_9BACL</name>
<sequence length="101" mass="11931">MKENIDFQTVHQLSNMIFSALHEQRFVDVFVLLQHRSDLIDRVLQISTNNIENKDIEKAYLDTQNMIEKIKISLDKVQAHYESYLSNVNAHRAYMMSKFAL</sequence>
<accession>A0A1M6M3Y1</accession>
<gene>
    <name evidence="1" type="ORF">SAMN05443507_103170</name>
</gene>